<feature type="region of interest" description="Disordered" evidence="1">
    <location>
        <begin position="157"/>
        <end position="178"/>
    </location>
</feature>
<feature type="chain" id="PRO_5037402689" evidence="2">
    <location>
        <begin position="33"/>
        <end position="587"/>
    </location>
</feature>
<sequence length="587" mass="63938">MIHVSLRACTFIVCAVMSFTGMPFTTALQALANPTLLKAAATMYATAQVGALARDWCLVNAPSERPLIEKEYAAWRASFGLPSIESYLQTNAAPQLAQLRAAVDERRDQVYAELSRASQNPVTDCRNIRAQLTSQINLPVLLPQEYQLTSALRASMPAPAPSAPVSASATAPAPSAERSRTFLTTTRFDPVSATYVQGLLGKAGGQPPYQGGGTLKTGAYECVQQNTHNFEDLLSVVSYTLTLYPDLGLRFTDGTFTGADTKTAEPLKAFQATYSYDRPSGNLEIETDYTNYDLKDYMYGNGRYDGVGDDPPLFNIFRVLTDAHGQSLIYGQKGYGYRDGDLTVCRYQGAAKGLSPVAQARQAAQAEVERFNRYRLKPDAGLKLNQIEGLLHTYENQYDGINVIGRESTTLLLKDGTAYLNLRWSPHDLDVAASRNGEPQAWTKWRRQGGGYELLSAGHWTSLNGTLGVPAGQNEVLSGSYQFISSYTSGTLMNGATATTREAYTFTSGRQYSQTSSSGVAGTLNTGAMVTTSAASSPADFTSGTYVFKGYTLEFRSRSGQTSRTYAFFWTKDKKSLMIGGQTYTRE</sequence>
<evidence type="ECO:0000256" key="2">
    <source>
        <dbReference type="SAM" id="SignalP"/>
    </source>
</evidence>
<dbReference type="RefSeq" id="WP_189093339.1">
    <property type="nucleotide sequence ID" value="NZ_BMQL01000065.1"/>
</dbReference>
<name>A0A918FFD6_9DEIO</name>
<protein>
    <submittedName>
        <fullName evidence="3">Uncharacterized protein</fullName>
    </submittedName>
</protein>
<evidence type="ECO:0000313" key="4">
    <source>
        <dbReference type="Proteomes" id="UP000603865"/>
    </source>
</evidence>
<proteinExistence type="predicted"/>
<evidence type="ECO:0000256" key="1">
    <source>
        <dbReference type="SAM" id="MobiDB-lite"/>
    </source>
</evidence>
<feature type="signal peptide" evidence="2">
    <location>
        <begin position="1"/>
        <end position="32"/>
    </location>
</feature>
<dbReference type="AlphaFoldDB" id="A0A918FFD6"/>
<keyword evidence="4" id="KW-1185">Reference proteome</keyword>
<feature type="compositionally biased region" description="Low complexity" evidence="1">
    <location>
        <begin position="157"/>
        <end position="176"/>
    </location>
</feature>
<accession>A0A918FFD6</accession>
<evidence type="ECO:0000313" key="3">
    <source>
        <dbReference type="EMBL" id="GGR34681.1"/>
    </source>
</evidence>
<organism evidence="3 4">
    <name type="scientific">Deinococcus ruber</name>
    <dbReference type="NCBI Taxonomy" id="1848197"/>
    <lineage>
        <taxon>Bacteria</taxon>
        <taxon>Thermotogati</taxon>
        <taxon>Deinococcota</taxon>
        <taxon>Deinococci</taxon>
        <taxon>Deinococcales</taxon>
        <taxon>Deinococcaceae</taxon>
        <taxon>Deinococcus</taxon>
    </lineage>
</organism>
<dbReference type="Proteomes" id="UP000603865">
    <property type="component" value="Unassembled WGS sequence"/>
</dbReference>
<reference evidence="3" key="2">
    <citation type="submission" date="2020-09" db="EMBL/GenBank/DDBJ databases">
        <authorList>
            <person name="Sun Q."/>
            <person name="Ohkuma M."/>
        </authorList>
    </citation>
    <scope>NUCLEOTIDE SEQUENCE</scope>
    <source>
        <strain evidence="3">JCM 31311</strain>
    </source>
</reference>
<keyword evidence="2" id="KW-0732">Signal</keyword>
<comment type="caution">
    <text evidence="3">The sequence shown here is derived from an EMBL/GenBank/DDBJ whole genome shotgun (WGS) entry which is preliminary data.</text>
</comment>
<gene>
    <name evidence="3" type="ORF">GCM10008957_50940</name>
</gene>
<dbReference type="EMBL" id="BMQL01000065">
    <property type="protein sequence ID" value="GGR34681.1"/>
    <property type="molecule type" value="Genomic_DNA"/>
</dbReference>
<reference evidence="3" key="1">
    <citation type="journal article" date="2014" name="Int. J. Syst. Evol. Microbiol.">
        <title>Complete genome sequence of Corynebacterium casei LMG S-19264T (=DSM 44701T), isolated from a smear-ripened cheese.</title>
        <authorList>
            <consortium name="US DOE Joint Genome Institute (JGI-PGF)"/>
            <person name="Walter F."/>
            <person name="Albersmeier A."/>
            <person name="Kalinowski J."/>
            <person name="Ruckert C."/>
        </authorList>
    </citation>
    <scope>NUCLEOTIDE SEQUENCE</scope>
    <source>
        <strain evidence="3">JCM 31311</strain>
    </source>
</reference>